<keyword evidence="1" id="KW-1133">Transmembrane helix</keyword>
<feature type="transmembrane region" description="Helical" evidence="1">
    <location>
        <begin position="154"/>
        <end position="171"/>
    </location>
</feature>
<evidence type="ECO:0000256" key="1">
    <source>
        <dbReference type="SAM" id="Phobius"/>
    </source>
</evidence>
<feature type="transmembrane region" description="Helical" evidence="1">
    <location>
        <begin position="96"/>
        <end position="116"/>
    </location>
</feature>
<feature type="transmembrane region" description="Helical" evidence="1">
    <location>
        <begin position="122"/>
        <end position="142"/>
    </location>
</feature>
<dbReference type="OrthoDB" id="10318575at2759"/>
<protein>
    <submittedName>
        <fullName evidence="2">Uncharacterized protein</fullName>
    </submittedName>
</protein>
<reference evidence="2" key="1">
    <citation type="submission" date="2022-07" db="EMBL/GenBank/DDBJ databases">
        <title>Genome analysis of Parmales, a sister group of diatoms, reveals the evolutionary specialization of diatoms from phago-mixotrophs to photoautotrophs.</title>
        <authorList>
            <person name="Ban H."/>
            <person name="Sato S."/>
            <person name="Yoshikawa S."/>
            <person name="Kazumasa Y."/>
            <person name="Nakamura Y."/>
            <person name="Ichinomiya M."/>
            <person name="Saitoh K."/>
            <person name="Sato N."/>
            <person name="Blanc-Mathieu R."/>
            <person name="Endo H."/>
            <person name="Kuwata A."/>
            <person name="Ogata H."/>
        </authorList>
    </citation>
    <scope>NUCLEOTIDE SEQUENCE</scope>
</reference>
<dbReference type="Proteomes" id="UP001165082">
    <property type="component" value="Unassembled WGS sequence"/>
</dbReference>
<evidence type="ECO:0000313" key="2">
    <source>
        <dbReference type="EMBL" id="GMH46901.1"/>
    </source>
</evidence>
<proteinExistence type="predicted"/>
<comment type="caution">
    <text evidence="2">The sequence shown here is derived from an EMBL/GenBank/DDBJ whole genome shotgun (WGS) entry which is preliminary data.</text>
</comment>
<keyword evidence="1" id="KW-0472">Membrane</keyword>
<organism evidence="2 3">
    <name type="scientific">Triparma retinervis</name>
    <dbReference type="NCBI Taxonomy" id="2557542"/>
    <lineage>
        <taxon>Eukaryota</taxon>
        <taxon>Sar</taxon>
        <taxon>Stramenopiles</taxon>
        <taxon>Ochrophyta</taxon>
        <taxon>Bolidophyceae</taxon>
        <taxon>Parmales</taxon>
        <taxon>Triparmaceae</taxon>
        <taxon>Triparma</taxon>
    </lineage>
</organism>
<name>A0A9W6Z747_9STRA</name>
<dbReference type="AlphaFoldDB" id="A0A9W6Z747"/>
<feature type="transmembrane region" description="Helical" evidence="1">
    <location>
        <begin position="218"/>
        <end position="240"/>
    </location>
</feature>
<sequence length="263" mass="28947">MSREEVLITCWAAIGGEEADLRQGEEDFRLWRGVKVEKKKGAVVGLDWGNCCVGSRYYSEGVPVQSVPPEFGALVALNALQRLEVEQPLQTPSYRLTLVQAYVFVLVFALWFPIFYIGCYLAFPWVPLFTMGFVACGLALAVLIERRMVAGHRWVTLLVFALVVVFSVLLASTSDIINYFGAAITIVLVCVSAVLLLEIFAPSITASAESSSSRAKTAAHVSISSALILVFVFCVGRFNYMFLDCQHFLHAGLYPPDNCVARS</sequence>
<keyword evidence="1" id="KW-0812">Transmembrane</keyword>
<keyword evidence="3" id="KW-1185">Reference proteome</keyword>
<evidence type="ECO:0000313" key="3">
    <source>
        <dbReference type="Proteomes" id="UP001165082"/>
    </source>
</evidence>
<feature type="transmembrane region" description="Helical" evidence="1">
    <location>
        <begin position="177"/>
        <end position="197"/>
    </location>
</feature>
<accession>A0A9W6Z747</accession>
<dbReference type="EMBL" id="BRXZ01001818">
    <property type="protein sequence ID" value="GMH46901.1"/>
    <property type="molecule type" value="Genomic_DNA"/>
</dbReference>
<gene>
    <name evidence="2" type="ORF">TrRE_jg3105</name>
</gene>